<evidence type="ECO:0000313" key="2">
    <source>
        <dbReference type="EMBL" id="SAL96138.1"/>
    </source>
</evidence>
<keyword evidence="3" id="KW-1185">Reference proteome</keyword>
<reference evidence="2" key="1">
    <citation type="submission" date="2016-04" db="EMBL/GenBank/DDBJ databases">
        <authorList>
            <person name="Evans L.H."/>
            <person name="Alamgir A."/>
            <person name="Owens N."/>
            <person name="Weber N.D."/>
            <person name="Virtaneva K."/>
            <person name="Barbian K."/>
            <person name="Babar A."/>
            <person name="Rosenke K."/>
        </authorList>
    </citation>
    <scope>NUCLEOTIDE SEQUENCE [LARGE SCALE GENOMIC DNA]</scope>
    <source>
        <strain evidence="2">CBS 101.48</strain>
    </source>
</reference>
<feature type="region of interest" description="Disordered" evidence="1">
    <location>
        <begin position="70"/>
        <end position="95"/>
    </location>
</feature>
<proteinExistence type="predicted"/>
<dbReference type="Proteomes" id="UP000078561">
    <property type="component" value="Unassembled WGS sequence"/>
</dbReference>
<protein>
    <submittedName>
        <fullName evidence="2">Uncharacterized protein</fullName>
    </submittedName>
</protein>
<accession>A0A163LSB8</accession>
<organism evidence="2">
    <name type="scientific">Absidia glauca</name>
    <name type="common">Pin mould</name>
    <dbReference type="NCBI Taxonomy" id="4829"/>
    <lineage>
        <taxon>Eukaryota</taxon>
        <taxon>Fungi</taxon>
        <taxon>Fungi incertae sedis</taxon>
        <taxon>Mucoromycota</taxon>
        <taxon>Mucoromycotina</taxon>
        <taxon>Mucoromycetes</taxon>
        <taxon>Mucorales</taxon>
        <taxon>Cunninghamellaceae</taxon>
        <taxon>Absidia</taxon>
    </lineage>
</organism>
<dbReference type="InParanoid" id="A0A163LSB8"/>
<name>A0A163LSB8_ABSGL</name>
<dbReference type="EMBL" id="LT550653">
    <property type="protein sequence ID" value="SAL96138.1"/>
    <property type="molecule type" value="Genomic_DNA"/>
</dbReference>
<feature type="compositionally biased region" description="Basic and acidic residues" evidence="1">
    <location>
        <begin position="71"/>
        <end position="89"/>
    </location>
</feature>
<sequence>MHYDPTLSSMGKSLMYTTKLLLTARFYTFNQQKVKDRKLYSYVSNHNHSARNANFASIVIVEEEPLIKNAPDWDEKDATESEADVKADRDDDDLSSIEKKSTKWFQNEKAR</sequence>
<evidence type="ECO:0000313" key="3">
    <source>
        <dbReference type="Proteomes" id="UP000078561"/>
    </source>
</evidence>
<dbReference type="AlphaFoldDB" id="A0A163LSB8"/>
<evidence type="ECO:0000256" key="1">
    <source>
        <dbReference type="SAM" id="MobiDB-lite"/>
    </source>
</evidence>
<dbReference type="OrthoDB" id="529205at2759"/>
<gene>
    <name evidence="2" type="primary">ABSGL_01506.1 scaffold 1580</name>
</gene>